<dbReference type="PANTHER" id="PTHR33495:SF2">
    <property type="entry name" value="ANTI-SIGMA FACTOR ANTAGONIST TM_1081-RELATED"/>
    <property type="match status" value="1"/>
</dbReference>
<dbReference type="PROSITE" id="PS50801">
    <property type="entry name" value="STAS"/>
    <property type="match status" value="1"/>
</dbReference>
<feature type="domain" description="STAS" evidence="2">
    <location>
        <begin position="31"/>
        <end position="140"/>
    </location>
</feature>
<dbReference type="PANTHER" id="PTHR33495">
    <property type="entry name" value="ANTI-SIGMA FACTOR ANTAGONIST TM_1081-RELATED-RELATED"/>
    <property type="match status" value="1"/>
</dbReference>
<sequence>MPFAEFGRTEVPAPRTERSAEDLAPKAEKLSLRTTRPAPGVIVIEAAGILDMNSATQFAEAVRAHLTAATRTAVLDLSGLSFLSTDGVVVLMEAGHRALMRQANLVLVSQNRIVDRLLGILDITDRFTYASTADAAISAADATPALGEPVSRL</sequence>
<dbReference type="InterPro" id="IPR036513">
    <property type="entry name" value="STAS_dom_sf"/>
</dbReference>
<name>A0A2N3Y2A6_SACSN</name>
<gene>
    <name evidence="3" type="ORF">A8926_4964</name>
</gene>
<proteinExistence type="predicted"/>
<dbReference type="EMBL" id="PJNB01000001">
    <property type="protein sequence ID" value="PKW17042.1"/>
    <property type="molecule type" value="Genomic_DNA"/>
</dbReference>
<evidence type="ECO:0000256" key="1">
    <source>
        <dbReference type="SAM" id="MobiDB-lite"/>
    </source>
</evidence>
<feature type="compositionally biased region" description="Basic and acidic residues" evidence="1">
    <location>
        <begin position="15"/>
        <end position="30"/>
    </location>
</feature>
<evidence type="ECO:0000313" key="4">
    <source>
        <dbReference type="Proteomes" id="UP000233786"/>
    </source>
</evidence>
<dbReference type="Proteomes" id="UP000233786">
    <property type="component" value="Unassembled WGS sequence"/>
</dbReference>
<reference evidence="3" key="1">
    <citation type="submission" date="2017-12" db="EMBL/GenBank/DDBJ databases">
        <title>Sequencing the genomes of 1000 Actinobacteria strains.</title>
        <authorList>
            <person name="Klenk H.-P."/>
        </authorList>
    </citation>
    <scope>NUCLEOTIDE SEQUENCE [LARGE SCALE GENOMIC DNA]</scope>
    <source>
        <strain evidence="3">DSM 44228</strain>
    </source>
</reference>
<dbReference type="InterPro" id="IPR002645">
    <property type="entry name" value="STAS_dom"/>
</dbReference>
<dbReference type="GO" id="GO:0043856">
    <property type="term" value="F:anti-sigma factor antagonist activity"/>
    <property type="evidence" value="ECO:0007669"/>
    <property type="project" value="TreeGrafter"/>
</dbReference>
<dbReference type="OrthoDB" id="3684743at2"/>
<dbReference type="AlphaFoldDB" id="A0A2N3Y2A6"/>
<comment type="caution">
    <text evidence="3">The sequence shown here is derived from an EMBL/GenBank/DDBJ whole genome shotgun (WGS) entry which is preliminary data.</text>
</comment>
<accession>A0A2N3Y2A6</accession>
<dbReference type="SUPFAM" id="SSF52091">
    <property type="entry name" value="SpoIIaa-like"/>
    <property type="match status" value="1"/>
</dbReference>
<dbReference type="Gene3D" id="3.30.750.24">
    <property type="entry name" value="STAS domain"/>
    <property type="match status" value="1"/>
</dbReference>
<dbReference type="Pfam" id="PF01740">
    <property type="entry name" value="STAS"/>
    <property type="match status" value="1"/>
</dbReference>
<feature type="region of interest" description="Disordered" evidence="1">
    <location>
        <begin position="1"/>
        <end position="30"/>
    </location>
</feature>
<dbReference type="RefSeq" id="WP_101376715.1">
    <property type="nucleotide sequence ID" value="NZ_CP061007.1"/>
</dbReference>
<organism evidence="3 4">
    <name type="scientific">Saccharopolyspora spinosa</name>
    <dbReference type="NCBI Taxonomy" id="60894"/>
    <lineage>
        <taxon>Bacteria</taxon>
        <taxon>Bacillati</taxon>
        <taxon>Actinomycetota</taxon>
        <taxon>Actinomycetes</taxon>
        <taxon>Pseudonocardiales</taxon>
        <taxon>Pseudonocardiaceae</taxon>
        <taxon>Saccharopolyspora</taxon>
    </lineage>
</organism>
<dbReference type="STRING" id="994479.GCA_000194155_01463"/>
<evidence type="ECO:0000313" key="3">
    <source>
        <dbReference type="EMBL" id="PKW17042.1"/>
    </source>
</evidence>
<protein>
    <submittedName>
        <fullName evidence="3">Anti-anti-sigma factor</fullName>
    </submittedName>
</protein>
<dbReference type="CDD" id="cd07043">
    <property type="entry name" value="STAS_anti-anti-sigma_factors"/>
    <property type="match status" value="1"/>
</dbReference>
<evidence type="ECO:0000259" key="2">
    <source>
        <dbReference type="PROSITE" id="PS50801"/>
    </source>
</evidence>
<keyword evidence="4" id="KW-1185">Reference proteome</keyword>